<organism evidence="2 3">
    <name type="scientific">Parasphingorhabdus litoris</name>
    <dbReference type="NCBI Taxonomy" id="394733"/>
    <lineage>
        <taxon>Bacteria</taxon>
        <taxon>Pseudomonadati</taxon>
        <taxon>Pseudomonadota</taxon>
        <taxon>Alphaproteobacteria</taxon>
        <taxon>Sphingomonadales</taxon>
        <taxon>Sphingomonadaceae</taxon>
        <taxon>Parasphingorhabdus</taxon>
    </lineage>
</organism>
<protein>
    <recommendedName>
        <fullName evidence="4">Glycosyl transferase</fullName>
    </recommendedName>
</protein>
<dbReference type="EMBL" id="BAAAEM010000002">
    <property type="protein sequence ID" value="GAA0465450.1"/>
    <property type="molecule type" value="Genomic_DNA"/>
</dbReference>
<accession>A0ABN1A1U4</accession>
<keyword evidence="1" id="KW-1133">Transmembrane helix</keyword>
<name>A0ABN1A1U4_9SPHN</name>
<evidence type="ECO:0000313" key="2">
    <source>
        <dbReference type="EMBL" id="GAA0465450.1"/>
    </source>
</evidence>
<keyword evidence="1" id="KW-0472">Membrane</keyword>
<feature type="transmembrane region" description="Helical" evidence="1">
    <location>
        <begin position="261"/>
        <end position="285"/>
    </location>
</feature>
<evidence type="ECO:0008006" key="4">
    <source>
        <dbReference type="Google" id="ProtNLM"/>
    </source>
</evidence>
<proteinExistence type="predicted"/>
<keyword evidence="3" id="KW-1185">Reference proteome</keyword>
<gene>
    <name evidence="2" type="ORF">GCM10009096_02540</name>
</gene>
<evidence type="ECO:0000313" key="3">
    <source>
        <dbReference type="Proteomes" id="UP001500713"/>
    </source>
</evidence>
<sequence>MQREDFLVSIGLIQEGTIADDLSKLEELSKQISKKFRYSEIVYAVDERDHSKLDLQATAISRISNLRIIVVSNDLSFYRRRILVASETIGDVVLLSSFRELEYICLAEIAEEVYETGDIILSWRAKRRIAMPIFHAILAAVSKYKVNARVMRTIGIARVSLGKILNTPTATVDLVFEPKQSNENYIHKKTDYPTSLQSRSTMSDRFELVFELITNSAPRILRGFAVFSCFVVILAMTYAIYACVVLFTVDNVQDGWFSTAIVQSGSVVFIALALGLLCMGLAGIYDRLRGSDEGLIRDEISNTSFFDQTSDLNVEVDDYDGSRLR</sequence>
<keyword evidence="1" id="KW-0812">Transmembrane</keyword>
<reference evidence="2 3" key="1">
    <citation type="journal article" date="2019" name="Int. J. Syst. Evol. Microbiol.">
        <title>The Global Catalogue of Microorganisms (GCM) 10K type strain sequencing project: providing services to taxonomists for standard genome sequencing and annotation.</title>
        <authorList>
            <consortium name="The Broad Institute Genomics Platform"/>
            <consortium name="The Broad Institute Genome Sequencing Center for Infectious Disease"/>
            <person name="Wu L."/>
            <person name="Ma J."/>
        </authorList>
    </citation>
    <scope>NUCLEOTIDE SEQUENCE [LARGE SCALE GENOMIC DNA]</scope>
    <source>
        <strain evidence="2 3">JCM 14162</strain>
    </source>
</reference>
<feature type="transmembrane region" description="Helical" evidence="1">
    <location>
        <begin position="224"/>
        <end position="249"/>
    </location>
</feature>
<dbReference type="Proteomes" id="UP001500713">
    <property type="component" value="Unassembled WGS sequence"/>
</dbReference>
<comment type="caution">
    <text evidence="2">The sequence shown here is derived from an EMBL/GenBank/DDBJ whole genome shotgun (WGS) entry which is preliminary data.</text>
</comment>
<evidence type="ECO:0000256" key="1">
    <source>
        <dbReference type="SAM" id="Phobius"/>
    </source>
</evidence>